<feature type="transmembrane region" description="Helical" evidence="6">
    <location>
        <begin position="272"/>
        <end position="292"/>
    </location>
</feature>
<keyword evidence="8" id="KW-1185">Reference proteome</keyword>
<dbReference type="Gene3D" id="1.20.1250.20">
    <property type="entry name" value="MFS general substrate transporter like domains"/>
    <property type="match status" value="1"/>
</dbReference>
<reference evidence="7 8" key="1">
    <citation type="journal article" date="2006" name="Science">
        <title>Phytophthora genome sequences uncover evolutionary origins and mechanisms of pathogenesis.</title>
        <authorList>
            <person name="Tyler B.M."/>
            <person name="Tripathy S."/>
            <person name="Zhang X."/>
            <person name="Dehal P."/>
            <person name="Jiang R.H."/>
            <person name="Aerts A."/>
            <person name="Arredondo F.D."/>
            <person name="Baxter L."/>
            <person name="Bensasson D."/>
            <person name="Beynon J.L."/>
            <person name="Chapman J."/>
            <person name="Damasceno C.M."/>
            <person name="Dorrance A.E."/>
            <person name="Dou D."/>
            <person name="Dickerman A.W."/>
            <person name="Dubchak I.L."/>
            <person name="Garbelotto M."/>
            <person name="Gijzen M."/>
            <person name="Gordon S.G."/>
            <person name="Govers F."/>
            <person name="Grunwald N.J."/>
            <person name="Huang W."/>
            <person name="Ivors K.L."/>
            <person name="Jones R.W."/>
            <person name="Kamoun S."/>
            <person name="Krampis K."/>
            <person name="Lamour K.H."/>
            <person name="Lee M.K."/>
            <person name="McDonald W.H."/>
            <person name="Medina M."/>
            <person name="Meijer H.J."/>
            <person name="Nordberg E.K."/>
            <person name="Maclean D.J."/>
            <person name="Ospina-Giraldo M.D."/>
            <person name="Morris P.F."/>
            <person name="Phuntumart V."/>
            <person name="Putnam N.H."/>
            <person name="Rash S."/>
            <person name="Rose J.K."/>
            <person name="Sakihama Y."/>
            <person name="Salamov A.A."/>
            <person name="Savidor A."/>
            <person name="Scheuring C.F."/>
            <person name="Smith B.M."/>
            <person name="Sobral B.W."/>
            <person name="Terry A."/>
            <person name="Torto-Alalibo T.A."/>
            <person name="Win J."/>
            <person name="Xu Z."/>
            <person name="Zhang H."/>
            <person name="Grigoriev I.V."/>
            <person name="Rokhsar D.S."/>
            <person name="Boore J.L."/>
        </authorList>
    </citation>
    <scope>NUCLEOTIDE SEQUENCE [LARGE SCALE GENOMIC DNA]</scope>
    <source>
        <strain evidence="7 8">P6497</strain>
    </source>
</reference>
<evidence type="ECO:0000256" key="4">
    <source>
        <dbReference type="ARBA" id="ARBA00022989"/>
    </source>
</evidence>
<dbReference type="OMA" id="CHISKIR"/>
<dbReference type="GeneID" id="20661560"/>
<feature type="transmembrane region" description="Helical" evidence="6">
    <location>
        <begin position="37"/>
        <end position="59"/>
    </location>
</feature>
<keyword evidence="5 6" id="KW-0472">Membrane</keyword>
<feature type="transmembrane region" description="Helical" evidence="6">
    <location>
        <begin position="435"/>
        <end position="454"/>
    </location>
</feature>
<evidence type="ECO:0000313" key="8">
    <source>
        <dbReference type="Proteomes" id="UP000002640"/>
    </source>
</evidence>
<name>G5ACZ4_PHYSP</name>
<dbReference type="InterPro" id="IPR000109">
    <property type="entry name" value="POT_fam"/>
</dbReference>
<dbReference type="SUPFAM" id="SSF103473">
    <property type="entry name" value="MFS general substrate transporter"/>
    <property type="match status" value="2"/>
</dbReference>
<feature type="transmembrane region" description="Helical" evidence="6">
    <location>
        <begin position="491"/>
        <end position="511"/>
    </location>
</feature>
<evidence type="ECO:0000256" key="5">
    <source>
        <dbReference type="ARBA" id="ARBA00023136"/>
    </source>
</evidence>
<feature type="transmembrane region" description="Helical" evidence="6">
    <location>
        <begin position="180"/>
        <end position="203"/>
    </location>
</feature>
<evidence type="ECO:0008006" key="9">
    <source>
        <dbReference type="Google" id="ProtNLM"/>
    </source>
</evidence>
<feature type="transmembrane region" description="Helical" evidence="6">
    <location>
        <begin position="298"/>
        <end position="320"/>
    </location>
</feature>
<dbReference type="GO" id="GO:0016020">
    <property type="term" value="C:membrane"/>
    <property type="evidence" value="ECO:0007669"/>
    <property type="project" value="UniProtKB-SubCell"/>
</dbReference>
<feature type="transmembrane region" description="Helical" evidence="6">
    <location>
        <begin position="141"/>
        <end position="160"/>
    </location>
</feature>
<feature type="transmembrane region" description="Helical" evidence="6">
    <location>
        <begin position="523"/>
        <end position="546"/>
    </location>
</feature>
<dbReference type="Pfam" id="PF00854">
    <property type="entry name" value="PTR2"/>
    <property type="match status" value="1"/>
</dbReference>
<feature type="transmembrane region" description="Helical" evidence="6">
    <location>
        <begin position="215"/>
        <end position="237"/>
    </location>
</feature>
<evidence type="ECO:0000256" key="3">
    <source>
        <dbReference type="ARBA" id="ARBA00022692"/>
    </source>
</evidence>
<sequence>MSKQASPILTPQLTPSVTGYVSTKLWDERPAKYAKHVLKNVCIILFVLSAFSQVTNFAIAQSLKNFFQKLGWSNKGSTSMKLTFDSLCQFMCIVAGYVSDERLGKFKTLLSAATLDCFGLLLLAIAALSAVLRHIGASKAIFNVGLFLGVATSQVCLRSLVISYGGDQFPPTAPASEKSLFFSIQYAVANVGAFIGYAAFPYVSIHGLGAIPADYGYFTVYIVGLAMVILFLATLWVSRKRYVNVPPTRESIALVIRIVTDHAKKNFSAKMVALGTILYIAAFALNIAASFLSDHGEVGHNISYVCGVMIVVATVLWVYFGRTSTFMESAKDTLGGQFDGELVDGVKQVVRILPLNAFQVVFWMCQNQRGNNQSIIQQTDVRLGSGPNASQMPGPTVQMFNPIGCMLFVPLTEKVIYPLYAKYTGKPPSRYGKVLAGYCVVTVAMIWTGCYEIIRRNAGPLTYVDTNGETQFILNDDGGQVMNDIPWWTAIPQYLLVSFSEVLAAVASYDINYSEVPQSMRSTAIALAFFANSMGSTLLSVLVLLFGKSIPSNLNSGHMEYLYFTLSGIMALTIGVYVVVMHKMQLGMIPRVPVP</sequence>
<comment type="subcellular location">
    <subcellularLocation>
        <location evidence="1">Membrane</location>
        <topology evidence="1">Multi-pass membrane protein</topology>
    </subcellularLocation>
</comment>
<evidence type="ECO:0000256" key="1">
    <source>
        <dbReference type="ARBA" id="ARBA00004141"/>
    </source>
</evidence>
<dbReference type="GO" id="GO:0022857">
    <property type="term" value="F:transmembrane transporter activity"/>
    <property type="evidence" value="ECO:0007669"/>
    <property type="project" value="InterPro"/>
</dbReference>
<comment type="similarity">
    <text evidence="2">Belongs to the major facilitator superfamily. Proton-dependent oligopeptide transporter (POT/PTR) (TC 2.A.17) family.</text>
</comment>
<dbReference type="EMBL" id="JH159164">
    <property type="protein sequence ID" value="EGZ06048.1"/>
    <property type="molecule type" value="Genomic_DNA"/>
</dbReference>
<evidence type="ECO:0000313" key="7">
    <source>
        <dbReference type="EMBL" id="EGZ06048.1"/>
    </source>
</evidence>
<dbReference type="PANTHER" id="PTHR11654">
    <property type="entry name" value="OLIGOPEPTIDE TRANSPORTER-RELATED"/>
    <property type="match status" value="1"/>
</dbReference>
<keyword evidence="4 6" id="KW-1133">Transmembrane helix</keyword>
<organism evidence="7 8">
    <name type="scientific">Phytophthora sojae (strain P6497)</name>
    <name type="common">Soybean stem and root rot agent</name>
    <name type="synonym">Phytophthora megasperma f. sp. glycines</name>
    <dbReference type="NCBI Taxonomy" id="1094619"/>
    <lineage>
        <taxon>Eukaryota</taxon>
        <taxon>Sar</taxon>
        <taxon>Stramenopiles</taxon>
        <taxon>Oomycota</taxon>
        <taxon>Peronosporomycetes</taxon>
        <taxon>Peronosporales</taxon>
        <taxon>Peronosporaceae</taxon>
        <taxon>Phytophthora</taxon>
    </lineage>
</organism>
<gene>
    <name evidence="7" type="ORF">PHYSODRAFT_531070</name>
</gene>
<accession>G5ACZ4</accession>
<feature type="transmembrane region" description="Helical" evidence="6">
    <location>
        <begin position="110"/>
        <end position="135"/>
    </location>
</feature>
<dbReference type="InterPro" id="IPR036259">
    <property type="entry name" value="MFS_trans_sf"/>
</dbReference>
<dbReference type="Proteomes" id="UP000002640">
    <property type="component" value="Unassembled WGS sequence"/>
</dbReference>
<proteinExistence type="inferred from homology"/>
<evidence type="ECO:0000256" key="2">
    <source>
        <dbReference type="ARBA" id="ARBA00005982"/>
    </source>
</evidence>
<dbReference type="InParanoid" id="G5ACZ4"/>
<dbReference type="AlphaFoldDB" id="G5ACZ4"/>
<dbReference type="RefSeq" id="XP_009537945.1">
    <property type="nucleotide sequence ID" value="XM_009539650.1"/>
</dbReference>
<protein>
    <recommendedName>
        <fullName evidence="9">Major facilitator superfamily (MFS) profile domain-containing protein</fullName>
    </recommendedName>
</protein>
<dbReference type="SMR" id="G5ACZ4"/>
<evidence type="ECO:0000256" key="6">
    <source>
        <dbReference type="SAM" id="Phobius"/>
    </source>
</evidence>
<keyword evidence="3 6" id="KW-0812">Transmembrane</keyword>
<dbReference type="KEGG" id="psoj:PHYSODRAFT_531070"/>
<feature type="transmembrane region" description="Helical" evidence="6">
    <location>
        <begin position="561"/>
        <end position="580"/>
    </location>
</feature>